<sequence>MRTALRYHASMAVIGGALALMGLATLSSWTVSVPAVLLSVGGVGMVLATGYEVVLADDPTIPDDRLVNVVTIGAVLTVLGGLLTLLS</sequence>
<feature type="transmembrane region" description="Helical" evidence="1">
    <location>
        <begin position="35"/>
        <end position="54"/>
    </location>
</feature>
<organism evidence="2 3">
    <name type="scientific">Natrinema saccharevitans</name>
    <dbReference type="NCBI Taxonomy" id="301967"/>
    <lineage>
        <taxon>Archaea</taxon>
        <taxon>Methanobacteriati</taxon>
        <taxon>Methanobacteriota</taxon>
        <taxon>Stenosarchaea group</taxon>
        <taxon>Halobacteria</taxon>
        <taxon>Halobacteriales</taxon>
        <taxon>Natrialbaceae</taxon>
        <taxon>Natrinema</taxon>
    </lineage>
</organism>
<proteinExistence type="predicted"/>
<feature type="transmembrane region" description="Helical" evidence="1">
    <location>
        <begin position="66"/>
        <end position="86"/>
    </location>
</feature>
<dbReference type="STRING" id="301967.A6E15_13000"/>
<keyword evidence="1" id="KW-1133">Transmembrane helix</keyword>
<evidence type="ECO:0000313" key="2">
    <source>
        <dbReference type="EMBL" id="OLZ41842.1"/>
    </source>
</evidence>
<comment type="caution">
    <text evidence="2">The sequence shown here is derived from an EMBL/GenBank/DDBJ whole genome shotgun (WGS) entry which is preliminary data.</text>
</comment>
<dbReference type="Proteomes" id="UP000189370">
    <property type="component" value="Unassembled WGS sequence"/>
</dbReference>
<reference evidence="3" key="1">
    <citation type="submission" date="2016-04" db="EMBL/GenBank/DDBJ databases">
        <authorList>
            <person name="Chen S.-C."/>
            <person name="Lai M.-C."/>
        </authorList>
    </citation>
    <scope>NUCLEOTIDE SEQUENCE [LARGE SCALE GENOMIC DNA]</scope>
    <source>
        <strain evidence="3">AB14</strain>
    </source>
</reference>
<keyword evidence="1" id="KW-0472">Membrane</keyword>
<evidence type="ECO:0000313" key="3">
    <source>
        <dbReference type="Proteomes" id="UP000189370"/>
    </source>
</evidence>
<name>A0A1S8AYY0_9EURY</name>
<evidence type="ECO:0000256" key="1">
    <source>
        <dbReference type="SAM" id="Phobius"/>
    </source>
</evidence>
<dbReference type="EMBL" id="LWLN01000001">
    <property type="protein sequence ID" value="OLZ41842.1"/>
    <property type="molecule type" value="Genomic_DNA"/>
</dbReference>
<dbReference type="RefSeq" id="WP_076146859.1">
    <property type="nucleotide sequence ID" value="NZ_LWLN01000001.1"/>
</dbReference>
<protein>
    <submittedName>
        <fullName evidence="2">Uncharacterized protein</fullName>
    </submittedName>
</protein>
<gene>
    <name evidence="2" type="ORF">A6E15_13000</name>
</gene>
<keyword evidence="3" id="KW-1185">Reference proteome</keyword>
<keyword evidence="1" id="KW-0812">Transmembrane</keyword>
<accession>A0A1S8AYY0</accession>
<dbReference type="AlphaFoldDB" id="A0A1S8AYY0"/>
<feature type="transmembrane region" description="Helical" evidence="1">
    <location>
        <begin position="7"/>
        <end position="29"/>
    </location>
</feature>